<comment type="caution">
    <text evidence="2">The sequence shown here is derived from an EMBL/GenBank/DDBJ whole genome shotgun (WGS) entry which is preliminary data.</text>
</comment>
<keyword evidence="1" id="KW-1133">Transmembrane helix</keyword>
<dbReference type="RefSeq" id="WP_173272225.1">
    <property type="nucleotide sequence ID" value="NZ_JABMKV010000002.1"/>
</dbReference>
<proteinExistence type="predicted"/>
<keyword evidence="3" id="KW-1185">Reference proteome</keyword>
<evidence type="ECO:0008006" key="4">
    <source>
        <dbReference type="Google" id="ProtNLM"/>
    </source>
</evidence>
<keyword evidence="1" id="KW-0472">Membrane</keyword>
<evidence type="ECO:0000256" key="1">
    <source>
        <dbReference type="SAM" id="Phobius"/>
    </source>
</evidence>
<feature type="transmembrane region" description="Helical" evidence="1">
    <location>
        <begin position="6"/>
        <end position="28"/>
    </location>
</feature>
<dbReference type="Proteomes" id="UP000762110">
    <property type="component" value="Unassembled WGS sequence"/>
</dbReference>
<accession>A0ABX2DFS4</accession>
<sequence length="68" mass="7141">MEGVVVLSLLYWIAAGVVFLISLIQLIIKSSNNKPLKPALRLLIISVIMLVIGVGACAVILGGLGSMH</sequence>
<evidence type="ECO:0000313" key="2">
    <source>
        <dbReference type="EMBL" id="NQX32333.1"/>
    </source>
</evidence>
<reference evidence="2 3" key="1">
    <citation type="submission" date="2020-05" db="EMBL/GenBank/DDBJ databases">
        <title>Description of Pedobacter foliorum sp. nov.</title>
        <authorList>
            <person name="Qi S."/>
            <person name="Carlier A."/>
            <person name="Cnockaert M."/>
            <person name="Vandamme P."/>
        </authorList>
    </citation>
    <scope>NUCLEOTIDE SEQUENCE [LARGE SCALE GENOMIC DNA]</scope>
    <source>
        <strain evidence="2 3">LMG 31300</strain>
    </source>
</reference>
<dbReference type="EMBL" id="JABMKV010000002">
    <property type="protein sequence ID" value="NQX32333.1"/>
    <property type="molecule type" value="Genomic_DNA"/>
</dbReference>
<gene>
    <name evidence="2" type="ORF">HQN85_11370</name>
</gene>
<organism evidence="2 3">
    <name type="scientific">Pedobacter boryungensis</name>
    <dbReference type="NCBI Taxonomy" id="869962"/>
    <lineage>
        <taxon>Bacteria</taxon>
        <taxon>Pseudomonadati</taxon>
        <taxon>Bacteroidota</taxon>
        <taxon>Sphingobacteriia</taxon>
        <taxon>Sphingobacteriales</taxon>
        <taxon>Sphingobacteriaceae</taxon>
        <taxon>Pedobacter</taxon>
    </lineage>
</organism>
<evidence type="ECO:0000313" key="3">
    <source>
        <dbReference type="Proteomes" id="UP000762110"/>
    </source>
</evidence>
<feature type="transmembrane region" description="Helical" evidence="1">
    <location>
        <begin position="40"/>
        <end position="64"/>
    </location>
</feature>
<name>A0ABX2DFS4_9SPHI</name>
<keyword evidence="1" id="KW-0812">Transmembrane</keyword>
<protein>
    <recommendedName>
        <fullName evidence="4">DUF2768 domain-containing protein</fullName>
    </recommendedName>
</protein>